<evidence type="ECO:0000313" key="12">
    <source>
        <dbReference type="Proteomes" id="UP000295281"/>
    </source>
</evidence>
<dbReference type="SUPFAM" id="SSF55874">
    <property type="entry name" value="ATPase domain of HSP90 chaperone/DNA topoisomerase II/histidine kinase"/>
    <property type="match status" value="1"/>
</dbReference>
<evidence type="ECO:0000259" key="10">
    <source>
        <dbReference type="Pfam" id="PF07730"/>
    </source>
</evidence>
<protein>
    <recommendedName>
        <fullName evidence="2">histidine kinase</fullName>
        <ecNumber evidence="2">2.7.13.3</ecNumber>
    </recommendedName>
</protein>
<proteinExistence type="predicted"/>
<dbReference type="GO" id="GO:0000155">
    <property type="term" value="F:phosphorelay sensor kinase activity"/>
    <property type="evidence" value="ECO:0007669"/>
    <property type="project" value="InterPro"/>
</dbReference>
<dbReference type="RefSeq" id="WP_243742740.1">
    <property type="nucleotide sequence ID" value="NZ_SNYN01000037.1"/>
</dbReference>
<name>A0A4R6UGU0_9ACTN</name>
<keyword evidence="9" id="KW-1133">Transmembrane helix</keyword>
<gene>
    <name evidence="11" type="ORF">EV190_1372</name>
</gene>
<dbReference type="AlphaFoldDB" id="A0A4R6UGU0"/>
<dbReference type="InterPro" id="IPR036890">
    <property type="entry name" value="HATPase_C_sf"/>
</dbReference>
<feature type="domain" description="Signal transduction histidine kinase subgroup 3 dimerisation and phosphoacceptor" evidence="10">
    <location>
        <begin position="229"/>
        <end position="294"/>
    </location>
</feature>
<keyword evidence="4" id="KW-0808">Transferase</keyword>
<evidence type="ECO:0000256" key="5">
    <source>
        <dbReference type="ARBA" id="ARBA00022741"/>
    </source>
</evidence>
<comment type="catalytic activity">
    <reaction evidence="1">
        <text>ATP + protein L-histidine = ADP + protein N-phospho-L-histidine.</text>
        <dbReference type="EC" id="2.7.13.3"/>
    </reaction>
</comment>
<keyword evidence="9" id="KW-0472">Membrane</keyword>
<dbReference type="GO" id="GO:0046983">
    <property type="term" value="F:protein dimerization activity"/>
    <property type="evidence" value="ECO:0007669"/>
    <property type="project" value="InterPro"/>
</dbReference>
<dbReference type="PANTHER" id="PTHR24421:SF10">
    <property type="entry name" value="NITRATE_NITRITE SENSOR PROTEIN NARQ"/>
    <property type="match status" value="1"/>
</dbReference>
<feature type="transmembrane region" description="Helical" evidence="9">
    <location>
        <begin position="67"/>
        <end position="86"/>
    </location>
</feature>
<dbReference type="EC" id="2.7.13.3" evidence="2"/>
<dbReference type="Pfam" id="PF07730">
    <property type="entry name" value="HisKA_3"/>
    <property type="match status" value="1"/>
</dbReference>
<keyword evidence="9" id="KW-0812">Transmembrane</keyword>
<dbReference type="InterPro" id="IPR011712">
    <property type="entry name" value="Sig_transdc_His_kin_sub3_dim/P"/>
</dbReference>
<keyword evidence="3" id="KW-0597">Phosphoprotein</keyword>
<evidence type="ECO:0000256" key="8">
    <source>
        <dbReference type="ARBA" id="ARBA00023012"/>
    </source>
</evidence>
<evidence type="ECO:0000256" key="6">
    <source>
        <dbReference type="ARBA" id="ARBA00022777"/>
    </source>
</evidence>
<dbReference type="Proteomes" id="UP000295281">
    <property type="component" value="Unassembled WGS sequence"/>
</dbReference>
<dbReference type="InterPro" id="IPR050482">
    <property type="entry name" value="Sensor_HK_TwoCompSys"/>
</dbReference>
<evidence type="ECO:0000256" key="4">
    <source>
        <dbReference type="ARBA" id="ARBA00022679"/>
    </source>
</evidence>
<evidence type="ECO:0000256" key="2">
    <source>
        <dbReference type="ARBA" id="ARBA00012438"/>
    </source>
</evidence>
<evidence type="ECO:0000256" key="3">
    <source>
        <dbReference type="ARBA" id="ARBA00022553"/>
    </source>
</evidence>
<organism evidence="11 12">
    <name type="scientific">Actinorugispora endophytica</name>
    <dbReference type="NCBI Taxonomy" id="1605990"/>
    <lineage>
        <taxon>Bacteria</taxon>
        <taxon>Bacillati</taxon>
        <taxon>Actinomycetota</taxon>
        <taxon>Actinomycetes</taxon>
        <taxon>Streptosporangiales</taxon>
        <taxon>Nocardiopsidaceae</taxon>
        <taxon>Actinorugispora</taxon>
    </lineage>
</organism>
<evidence type="ECO:0000256" key="7">
    <source>
        <dbReference type="ARBA" id="ARBA00022840"/>
    </source>
</evidence>
<dbReference type="GO" id="GO:0005524">
    <property type="term" value="F:ATP binding"/>
    <property type="evidence" value="ECO:0007669"/>
    <property type="project" value="UniProtKB-KW"/>
</dbReference>
<sequence length="440" mass="46052">MTTVIRRALAPLHQPRTYTRWAYLILGGAAFVPYLMATLVILFLLIYQGGPIGPTAPATEPTTTDTIGLTASLLTALTLIAATALVPGTRAFVAHTTATLLGGPLQDHPPSSEGGRARTAGWLVVHLTLGFTVCLLTMVTLSEAALLILAPLTGWGAADPDRQGLIAPLMTDEAIPRWGPLVGTAETLTLLYLVAGLGAALARLAPRLLGPSPAERLAAAQARADSLAERNRLARELHDSIGHALSVVALQAGAAERVIDADPAFARTALAAIADTARTATAELDHVLGLLREDRAPAAPPRTLADLDALVDATRAAGARVDARLTGDPARVPGVVSRETYRVCQEALTNALRHAHGAPVTLTVRVDTEHLSVHAANPLPAAPRRRTRGGRGLAGMGERVHLLGGTLDAGPHDGHWRLAAHITWKGHRACPQSPSSTTRP</sequence>
<reference evidence="11 12" key="1">
    <citation type="submission" date="2019-03" db="EMBL/GenBank/DDBJ databases">
        <title>Genomic Encyclopedia of Type Strains, Phase IV (KMG-IV): sequencing the most valuable type-strain genomes for metagenomic binning, comparative biology and taxonomic classification.</title>
        <authorList>
            <person name="Goeker M."/>
        </authorList>
    </citation>
    <scope>NUCLEOTIDE SEQUENCE [LARGE SCALE GENOMIC DNA]</scope>
    <source>
        <strain evidence="11 12">DSM 46770</strain>
    </source>
</reference>
<keyword evidence="7" id="KW-0067">ATP-binding</keyword>
<dbReference type="Gene3D" id="3.30.565.10">
    <property type="entry name" value="Histidine kinase-like ATPase, C-terminal domain"/>
    <property type="match status" value="1"/>
</dbReference>
<keyword evidence="12" id="KW-1185">Reference proteome</keyword>
<comment type="caution">
    <text evidence="11">The sequence shown here is derived from an EMBL/GenBank/DDBJ whole genome shotgun (WGS) entry which is preliminary data.</text>
</comment>
<evidence type="ECO:0000256" key="9">
    <source>
        <dbReference type="SAM" id="Phobius"/>
    </source>
</evidence>
<dbReference type="PANTHER" id="PTHR24421">
    <property type="entry name" value="NITRATE/NITRITE SENSOR PROTEIN NARX-RELATED"/>
    <property type="match status" value="1"/>
</dbReference>
<keyword evidence="8" id="KW-0902">Two-component regulatory system</keyword>
<dbReference type="GO" id="GO:0016020">
    <property type="term" value="C:membrane"/>
    <property type="evidence" value="ECO:0007669"/>
    <property type="project" value="InterPro"/>
</dbReference>
<evidence type="ECO:0000313" key="11">
    <source>
        <dbReference type="EMBL" id="TDQ44165.1"/>
    </source>
</evidence>
<dbReference type="Gene3D" id="1.20.5.1930">
    <property type="match status" value="1"/>
</dbReference>
<feature type="transmembrane region" description="Helical" evidence="9">
    <location>
        <begin position="122"/>
        <end position="150"/>
    </location>
</feature>
<dbReference type="CDD" id="cd16917">
    <property type="entry name" value="HATPase_UhpB-NarQ-NarX-like"/>
    <property type="match status" value="1"/>
</dbReference>
<accession>A0A4R6UGU0</accession>
<feature type="transmembrane region" description="Helical" evidence="9">
    <location>
        <begin position="21"/>
        <end position="47"/>
    </location>
</feature>
<keyword evidence="5" id="KW-0547">Nucleotide-binding</keyword>
<keyword evidence="6 11" id="KW-0418">Kinase</keyword>
<evidence type="ECO:0000256" key="1">
    <source>
        <dbReference type="ARBA" id="ARBA00000085"/>
    </source>
</evidence>
<dbReference type="EMBL" id="SNYN01000037">
    <property type="protein sequence ID" value="TDQ44165.1"/>
    <property type="molecule type" value="Genomic_DNA"/>
</dbReference>